<evidence type="ECO:0000313" key="3">
    <source>
        <dbReference type="Proteomes" id="UP000290288"/>
    </source>
</evidence>
<gene>
    <name evidence="2" type="ORF">EST38_g11841</name>
</gene>
<name>A0A4Q2D3X1_9AGAR</name>
<sequence>MPPNGPIPLEELYIEGRYGRELVSLEFTRPDNESLPFADRLEYALGLRRGGLSGDRCPFNRFSLVCKDMSSAFGQWALFPGTNDHELVEVVSPTLGNIKRRLHSRTDLTDAFPKRPAYLFRLYSFERYIKVMAPGKYNDTGNGEPFQLSGETGTIVTAAVHPFMVLHSASSFSRCLKEICRFPASPDNWTWNVCYLQRWFRGLAKVFPEEWLATAPSGFERTATVISTWPYDIELDSEEEKSDPQPGEVRRGSKPGELIGYIQFPGRVVKKRFEGAALTG</sequence>
<dbReference type="Proteomes" id="UP000290288">
    <property type="component" value="Unassembled WGS sequence"/>
</dbReference>
<dbReference type="AlphaFoldDB" id="A0A4Q2D3X1"/>
<proteinExistence type="predicted"/>
<evidence type="ECO:0000313" key="2">
    <source>
        <dbReference type="EMBL" id="RXW14010.1"/>
    </source>
</evidence>
<organism evidence="2 3">
    <name type="scientific">Candolleomyces aberdarensis</name>
    <dbReference type="NCBI Taxonomy" id="2316362"/>
    <lineage>
        <taxon>Eukaryota</taxon>
        <taxon>Fungi</taxon>
        <taxon>Dikarya</taxon>
        <taxon>Basidiomycota</taxon>
        <taxon>Agaricomycotina</taxon>
        <taxon>Agaricomycetes</taxon>
        <taxon>Agaricomycetidae</taxon>
        <taxon>Agaricales</taxon>
        <taxon>Agaricineae</taxon>
        <taxon>Psathyrellaceae</taxon>
        <taxon>Candolleomyces</taxon>
    </lineage>
</organism>
<evidence type="ECO:0000256" key="1">
    <source>
        <dbReference type="SAM" id="MobiDB-lite"/>
    </source>
</evidence>
<accession>A0A4Q2D3X1</accession>
<keyword evidence="3" id="KW-1185">Reference proteome</keyword>
<protein>
    <submittedName>
        <fullName evidence="2">Uncharacterized protein</fullName>
    </submittedName>
</protein>
<reference evidence="2 3" key="1">
    <citation type="submission" date="2019-01" db="EMBL/GenBank/DDBJ databases">
        <title>Draft genome sequence of Psathyrella aberdarensis IHI B618.</title>
        <authorList>
            <person name="Buettner E."/>
            <person name="Kellner H."/>
        </authorList>
    </citation>
    <scope>NUCLEOTIDE SEQUENCE [LARGE SCALE GENOMIC DNA]</scope>
    <source>
        <strain evidence="2 3">IHI B618</strain>
    </source>
</reference>
<comment type="caution">
    <text evidence="2">The sequence shown here is derived from an EMBL/GenBank/DDBJ whole genome shotgun (WGS) entry which is preliminary data.</text>
</comment>
<dbReference type="EMBL" id="SDEE01000783">
    <property type="protein sequence ID" value="RXW14010.1"/>
    <property type="molecule type" value="Genomic_DNA"/>
</dbReference>
<feature type="region of interest" description="Disordered" evidence="1">
    <location>
        <begin position="236"/>
        <end position="255"/>
    </location>
</feature>